<dbReference type="InterPro" id="IPR036388">
    <property type="entry name" value="WH-like_DNA-bd_sf"/>
</dbReference>
<comment type="similarity">
    <text evidence="1">Belongs to the LysR transcriptional regulatory family.</text>
</comment>
<dbReference type="Pfam" id="PF03466">
    <property type="entry name" value="LysR_substrate"/>
    <property type="match status" value="1"/>
</dbReference>
<evidence type="ECO:0000259" key="5">
    <source>
        <dbReference type="PROSITE" id="PS50931"/>
    </source>
</evidence>
<keyword evidence="2" id="KW-0805">Transcription regulation</keyword>
<dbReference type="OrthoDB" id="9789529at2"/>
<evidence type="ECO:0000256" key="4">
    <source>
        <dbReference type="ARBA" id="ARBA00023163"/>
    </source>
</evidence>
<name>A0A316C445_PSESE</name>
<dbReference type="Proteomes" id="UP000245396">
    <property type="component" value="Unassembled WGS sequence"/>
</dbReference>
<sequence length="299" mass="32819">MLDPRLLRAFTAIVDAGSFTLAAERLHMTQSTISQQLARLEGAVGTELIERAARPVEPTAAGERLLGYARRLLALQQEAQAAVGEPAGTAAIRIGVPEDIVDAAMARTFSSFARRHREIRLDVTTGLSRDLTRRYRSGEFDIVIVKESEPGPDCRVAFAEPIAWFESIDTPPDIHTLGTHADPVPLVAFPPGGLYREAMFERIEREDRRWYVAFAASSLHNVLVAVEAGLGLSLLPVRAAQDYRVRPYAPFDMETAMAVSLYSWESTGAVSELVDSMQSVLAARATPFRPRTDTAGELR</sequence>
<evidence type="ECO:0000256" key="2">
    <source>
        <dbReference type="ARBA" id="ARBA00023015"/>
    </source>
</evidence>
<evidence type="ECO:0000313" key="6">
    <source>
        <dbReference type="EMBL" id="PWJ83746.1"/>
    </source>
</evidence>
<dbReference type="InterPro" id="IPR000847">
    <property type="entry name" value="LysR_HTH_N"/>
</dbReference>
<evidence type="ECO:0000313" key="7">
    <source>
        <dbReference type="Proteomes" id="UP000245396"/>
    </source>
</evidence>
<comment type="caution">
    <text evidence="6">The sequence shown here is derived from an EMBL/GenBank/DDBJ whole genome shotgun (WGS) entry which is preliminary data.</text>
</comment>
<dbReference type="InterPro" id="IPR050176">
    <property type="entry name" value="LTTR"/>
</dbReference>
<gene>
    <name evidence="6" type="ORF">C7441_108140</name>
</gene>
<dbReference type="PANTHER" id="PTHR30579:SF7">
    <property type="entry name" value="HTH-TYPE TRANSCRIPTIONAL REGULATOR LRHA-RELATED"/>
    <property type="match status" value="1"/>
</dbReference>
<dbReference type="Gene3D" id="1.10.10.10">
    <property type="entry name" value="Winged helix-like DNA-binding domain superfamily/Winged helix DNA-binding domain"/>
    <property type="match status" value="1"/>
</dbReference>
<dbReference type="InterPro" id="IPR036390">
    <property type="entry name" value="WH_DNA-bd_sf"/>
</dbReference>
<keyword evidence="7" id="KW-1185">Reference proteome</keyword>
<keyword evidence="4" id="KW-0804">Transcription</keyword>
<dbReference type="GO" id="GO:0003700">
    <property type="term" value="F:DNA-binding transcription factor activity"/>
    <property type="evidence" value="ECO:0007669"/>
    <property type="project" value="InterPro"/>
</dbReference>
<dbReference type="SUPFAM" id="SSF53850">
    <property type="entry name" value="Periplasmic binding protein-like II"/>
    <property type="match status" value="1"/>
</dbReference>
<feature type="domain" description="HTH lysR-type" evidence="5">
    <location>
        <begin position="2"/>
        <end position="59"/>
    </location>
</feature>
<organism evidence="6 7">
    <name type="scientific">Pseudaminobacter salicylatoxidans</name>
    <dbReference type="NCBI Taxonomy" id="93369"/>
    <lineage>
        <taxon>Bacteria</taxon>
        <taxon>Pseudomonadati</taxon>
        <taxon>Pseudomonadota</taxon>
        <taxon>Alphaproteobacteria</taxon>
        <taxon>Hyphomicrobiales</taxon>
        <taxon>Phyllobacteriaceae</taxon>
        <taxon>Pseudaminobacter</taxon>
    </lineage>
</organism>
<dbReference type="Pfam" id="PF00126">
    <property type="entry name" value="HTH_1"/>
    <property type="match status" value="1"/>
</dbReference>
<keyword evidence="3 6" id="KW-0238">DNA-binding</keyword>
<dbReference type="PANTHER" id="PTHR30579">
    <property type="entry name" value="TRANSCRIPTIONAL REGULATOR"/>
    <property type="match status" value="1"/>
</dbReference>
<protein>
    <submittedName>
        <fullName evidence="6">DNA-binding transcriptional LysR family regulator</fullName>
    </submittedName>
</protein>
<dbReference type="SUPFAM" id="SSF46785">
    <property type="entry name" value="Winged helix' DNA-binding domain"/>
    <property type="match status" value="1"/>
</dbReference>
<proteinExistence type="inferred from homology"/>
<dbReference type="GO" id="GO:0003677">
    <property type="term" value="F:DNA binding"/>
    <property type="evidence" value="ECO:0007669"/>
    <property type="project" value="UniProtKB-KW"/>
</dbReference>
<dbReference type="FunFam" id="1.10.10.10:FF:000001">
    <property type="entry name" value="LysR family transcriptional regulator"/>
    <property type="match status" value="1"/>
</dbReference>
<dbReference type="InterPro" id="IPR005119">
    <property type="entry name" value="LysR_subst-bd"/>
</dbReference>
<dbReference type="PROSITE" id="PS50931">
    <property type="entry name" value="HTH_LYSR"/>
    <property type="match status" value="1"/>
</dbReference>
<dbReference type="EMBL" id="QGGG01000008">
    <property type="protein sequence ID" value="PWJ83746.1"/>
    <property type="molecule type" value="Genomic_DNA"/>
</dbReference>
<accession>A0A316C445</accession>
<dbReference type="PRINTS" id="PR00039">
    <property type="entry name" value="HTHLYSR"/>
</dbReference>
<evidence type="ECO:0000256" key="3">
    <source>
        <dbReference type="ARBA" id="ARBA00023125"/>
    </source>
</evidence>
<dbReference type="Gene3D" id="3.40.190.10">
    <property type="entry name" value="Periplasmic binding protein-like II"/>
    <property type="match status" value="2"/>
</dbReference>
<evidence type="ECO:0000256" key="1">
    <source>
        <dbReference type="ARBA" id="ARBA00009437"/>
    </source>
</evidence>
<reference evidence="6 7" key="1">
    <citation type="submission" date="2018-05" db="EMBL/GenBank/DDBJ databases">
        <title>Genomic Encyclopedia of Type Strains, Phase IV (KMG-IV): sequencing the most valuable type-strain genomes for metagenomic binning, comparative biology and taxonomic classification.</title>
        <authorList>
            <person name="Goeker M."/>
        </authorList>
    </citation>
    <scope>NUCLEOTIDE SEQUENCE [LARGE SCALE GENOMIC DNA]</scope>
    <source>
        <strain evidence="6 7">DSM 6986</strain>
    </source>
</reference>
<dbReference type="AlphaFoldDB" id="A0A316C445"/>